<proteinExistence type="predicted"/>
<feature type="compositionally biased region" description="Basic and acidic residues" evidence="1">
    <location>
        <begin position="143"/>
        <end position="162"/>
    </location>
</feature>
<comment type="caution">
    <text evidence="2">The sequence shown here is derived from an EMBL/GenBank/DDBJ whole genome shotgun (WGS) entry which is preliminary data.</text>
</comment>
<dbReference type="AlphaFoldDB" id="A0AAE0NLG1"/>
<evidence type="ECO:0000256" key="1">
    <source>
        <dbReference type="SAM" id="MobiDB-lite"/>
    </source>
</evidence>
<accession>A0AAE0NLG1</accession>
<reference evidence="2" key="2">
    <citation type="submission" date="2023-06" db="EMBL/GenBank/DDBJ databases">
        <authorList>
            <consortium name="Lawrence Berkeley National Laboratory"/>
            <person name="Haridas S."/>
            <person name="Hensen N."/>
            <person name="Bonometti L."/>
            <person name="Westerberg I."/>
            <person name="Brannstrom I.O."/>
            <person name="Guillou S."/>
            <person name="Cros-Aarteil S."/>
            <person name="Calhoun S."/>
            <person name="Kuo A."/>
            <person name="Mondo S."/>
            <person name="Pangilinan J."/>
            <person name="Riley R."/>
            <person name="Labutti K."/>
            <person name="Andreopoulos B."/>
            <person name="Lipzen A."/>
            <person name="Chen C."/>
            <person name="Yanf M."/>
            <person name="Daum C."/>
            <person name="Ng V."/>
            <person name="Clum A."/>
            <person name="Steindorff A."/>
            <person name="Ohm R."/>
            <person name="Martin F."/>
            <person name="Silar P."/>
            <person name="Natvig D."/>
            <person name="Lalanne C."/>
            <person name="Gautier V."/>
            <person name="Ament-Velasquez S.L."/>
            <person name="Kruys A."/>
            <person name="Hutchinson M.I."/>
            <person name="Powell A.J."/>
            <person name="Barry K."/>
            <person name="Miller A.N."/>
            <person name="Grigoriev I.V."/>
            <person name="Debuchy R."/>
            <person name="Gladieux P."/>
            <person name="Thoren M.H."/>
            <person name="Johannesson H."/>
        </authorList>
    </citation>
    <scope>NUCLEOTIDE SEQUENCE</scope>
    <source>
        <strain evidence="2">CBS 958.72</strain>
    </source>
</reference>
<feature type="compositionally biased region" description="Basic and acidic residues" evidence="1">
    <location>
        <begin position="169"/>
        <end position="185"/>
    </location>
</feature>
<dbReference type="Proteomes" id="UP001287356">
    <property type="component" value="Unassembled WGS sequence"/>
</dbReference>
<sequence>MNDRYRDSESREQPRHKKSTMDAIDRMNLIEDIKAAREVFRDTVLAAEKVERIKDIPEGADRIKLCTQRARCCRKRLVAAQIFIAQLEKGVDEFNVLGEDYKEERDAVETKLPDYVDMYRYYRDHHPKSTRQPADFYLHEEEREARAAATRQHEAQLKEAAKTRVPYSYDRREREDPHMHGDRRQPPTVRYYAPAEAGSSGQREWQEPPRVGSYSSQRRAERGTAPPEEYIVVEEVWVSYASRGTGGRRA</sequence>
<evidence type="ECO:0000313" key="2">
    <source>
        <dbReference type="EMBL" id="KAK3383644.1"/>
    </source>
</evidence>
<dbReference type="EMBL" id="JAULSN010000001">
    <property type="protein sequence ID" value="KAK3383644.1"/>
    <property type="molecule type" value="Genomic_DNA"/>
</dbReference>
<keyword evidence="3" id="KW-1185">Reference proteome</keyword>
<gene>
    <name evidence="2" type="ORF">B0T24DRAFT_588277</name>
</gene>
<reference evidence="2" key="1">
    <citation type="journal article" date="2023" name="Mol. Phylogenet. Evol.">
        <title>Genome-scale phylogeny and comparative genomics of the fungal order Sordariales.</title>
        <authorList>
            <person name="Hensen N."/>
            <person name="Bonometti L."/>
            <person name="Westerberg I."/>
            <person name="Brannstrom I.O."/>
            <person name="Guillou S."/>
            <person name="Cros-Aarteil S."/>
            <person name="Calhoun S."/>
            <person name="Haridas S."/>
            <person name="Kuo A."/>
            <person name="Mondo S."/>
            <person name="Pangilinan J."/>
            <person name="Riley R."/>
            <person name="LaButti K."/>
            <person name="Andreopoulos B."/>
            <person name="Lipzen A."/>
            <person name="Chen C."/>
            <person name="Yan M."/>
            <person name="Daum C."/>
            <person name="Ng V."/>
            <person name="Clum A."/>
            <person name="Steindorff A."/>
            <person name="Ohm R.A."/>
            <person name="Martin F."/>
            <person name="Silar P."/>
            <person name="Natvig D.O."/>
            <person name="Lalanne C."/>
            <person name="Gautier V."/>
            <person name="Ament-Velasquez S.L."/>
            <person name="Kruys A."/>
            <person name="Hutchinson M.I."/>
            <person name="Powell A.J."/>
            <person name="Barry K."/>
            <person name="Miller A.N."/>
            <person name="Grigoriev I.V."/>
            <person name="Debuchy R."/>
            <person name="Gladieux P."/>
            <person name="Hiltunen Thoren M."/>
            <person name="Johannesson H."/>
        </authorList>
    </citation>
    <scope>NUCLEOTIDE SEQUENCE</scope>
    <source>
        <strain evidence="2">CBS 958.72</strain>
    </source>
</reference>
<name>A0AAE0NLG1_9PEZI</name>
<protein>
    <submittedName>
        <fullName evidence="2">Uncharacterized protein</fullName>
    </submittedName>
</protein>
<organism evidence="2 3">
    <name type="scientific">Lasiosphaeria ovina</name>
    <dbReference type="NCBI Taxonomy" id="92902"/>
    <lineage>
        <taxon>Eukaryota</taxon>
        <taxon>Fungi</taxon>
        <taxon>Dikarya</taxon>
        <taxon>Ascomycota</taxon>
        <taxon>Pezizomycotina</taxon>
        <taxon>Sordariomycetes</taxon>
        <taxon>Sordariomycetidae</taxon>
        <taxon>Sordariales</taxon>
        <taxon>Lasiosphaeriaceae</taxon>
        <taxon>Lasiosphaeria</taxon>
    </lineage>
</organism>
<evidence type="ECO:0000313" key="3">
    <source>
        <dbReference type="Proteomes" id="UP001287356"/>
    </source>
</evidence>
<feature type="region of interest" description="Disordered" evidence="1">
    <location>
        <begin position="143"/>
        <end position="228"/>
    </location>
</feature>